<evidence type="ECO:0000256" key="4">
    <source>
        <dbReference type="ARBA" id="ARBA00022792"/>
    </source>
</evidence>
<feature type="compositionally biased region" description="Basic and acidic residues" evidence="11">
    <location>
        <begin position="432"/>
        <end position="480"/>
    </location>
</feature>
<evidence type="ECO:0000256" key="11">
    <source>
        <dbReference type="SAM" id="MobiDB-lite"/>
    </source>
</evidence>
<evidence type="ECO:0000256" key="5">
    <source>
        <dbReference type="ARBA" id="ARBA00022946"/>
    </source>
</evidence>
<evidence type="ECO:0000313" key="14">
    <source>
        <dbReference type="Proteomes" id="UP001152649"/>
    </source>
</evidence>
<dbReference type="AlphaFoldDB" id="A0A9W4ND86"/>
<feature type="compositionally biased region" description="Polar residues" evidence="11">
    <location>
        <begin position="33"/>
        <end position="50"/>
    </location>
</feature>
<organism evidence="13 14">
    <name type="scientific">Penicillium salamii</name>
    <dbReference type="NCBI Taxonomy" id="1612424"/>
    <lineage>
        <taxon>Eukaryota</taxon>
        <taxon>Fungi</taxon>
        <taxon>Dikarya</taxon>
        <taxon>Ascomycota</taxon>
        <taxon>Pezizomycotina</taxon>
        <taxon>Eurotiomycetes</taxon>
        <taxon>Eurotiomycetidae</taxon>
        <taxon>Eurotiales</taxon>
        <taxon>Aspergillaceae</taxon>
        <taxon>Penicillium</taxon>
    </lineage>
</organism>
<evidence type="ECO:0000259" key="12">
    <source>
        <dbReference type="Pfam" id="PF02096"/>
    </source>
</evidence>
<dbReference type="GO" id="GO:0005743">
    <property type="term" value="C:mitochondrial inner membrane"/>
    <property type="evidence" value="ECO:0007669"/>
    <property type="project" value="UniProtKB-SubCell"/>
</dbReference>
<keyword evidence="6" id="KW-1133">Transmembrane helix</keyword>
<evidence type="ECO:0000256" key="7">
    <source>
        <dbReference type="ARBA" id="ARBA00023128"/>
    </source>
</evidence>
<evidence type="ECO:0000313" key="13">
    <source>
        <dbReference type="EMBL" id="CAG8364318.1"/>
    </source>
</evidence>
<feature type="compositionally biased region" description="Basic and acidic residues" evidence="11">
    <location>
        <begin position="487"/>
        <end position="498"/>
    </location>
</feature>
<keyword evidence="4" id="KW-0999">Mitochondrion inner membrane</keyword>
<name>A0A9W4ND86_9EURO</name>
<dbReference type="EMBL" id="CAJVPG010000155">
    <property type="protein sequence ID" value="CAG8364318.1"/>
    <property type="molecule type" value="Genomic_DNA"/>
</dbReference>
<comment type="similarity">
    <text evidence="2 9">Belongs to the OXA1/ALB3/YidC family.</text>
</comment>
<keyword evidence="8" id="KW-0472">Membrane</keyword>
<dbReference type="InterPro" id="IPR028055">
    <property type="entry name" value="YidC/Oxa/ALB_C"/>
</dbReference>
<evidence type="ECO:0000256" key="2">
    <source>
        <dbReference type="ARBA" id="ARBA00009877"/>
    </source>
</evidence>
<feature type="region of interest" description="Disordered" evidence="11">
    <location>
        <begin position="27"/>
        <end position="50"/>
    </location>
</feature>
<evidence type="ECO:0000256" key="3">
    <source>
        <dbReference type="ARBA" id="ARBA00022692"/>
    </source>
</evidence>
<protein>
    <recommendedName>
        <fullName evidence="12">Membrane insertase YidC/Oxa/ALB C-terminal domain-containing protein</fullName>
    </recommendedName>
</protein>
<evidence type="ECO:0000256" key="10">
    <source>
        <dbReference type="SAM" id="Coils"/>
    </source>
</evidence>
<keyword evidence="7" id="KW-0496">Mitochondrion</keyword>
<feature type="region of interest" description="Disordered" evidence="11">
    <location>
        <begin position="424"/>
        <end position="498"/>
    </location>
</feature>
<dbReference type="CDD" id="cd20069">
    <property type="entry name" value="5TM_Oxa1-like"/>
    <property type="match status" value="1"/>
</dbReference>
<reference evidence="13" key="1">
    <citation type="submission" date="2021-07" db="EMBL/GenBank/DDBJ databases">
        <authorList>
            <person name="Branca A.L. A."/>
        </authorList>
    </citation>
    <scope>NUCLEOTIDE SEQUENCE</scope>
</reference>
<dbReference type="InterPro" id="IPR001708">
    <property type="entry name" value="YidC/ALB3/OXA1/COX18"/>
</dbReference>
<feature type="domain" description="Membrane insertase YidC/Oxa/ALB C-terminal" evidence="12">
    <location>
        <begin position="143"/>
        <end position="337"/>
    </location>
</feature>
<proteinExistence type="inferred from homology"/>
<dbReference type="Proteomes" id="UP001152649">
    <property type="component" value="Unassembled WGS sequence"/>
</dbReference>
<evidence type="ECO:0000256" key="1">
    <source>
        <dbReference type="ARBA" id="ARBA00004448"/>
    </source>
</evidence>
<sequence length="498" mass="54824">MLGSKGLKGPSAASALARQRMTAISRSSRSISTFRSQTLRGSTQRAQLKSPLSGNASWRIAPAVAGPAAIRFNSTSSSPLPAEVTPEASATDSLTNLTDIHDITAIPERIGYLKELGLDYGWGPSAVMQWLIEHVHIYSDLPWWASIVAVSVVTRMLLFKPVMDASENAARLTNAKSKIDPLRAKMVTMARDGKQQEAQIVKAQLSQIHKEEGISTMKTVIPMLQIPLGYGCFRTVRGMTSLPVPGIASESVGWINDLTVADPTFILPAVAAGMLVLTLKRGGETGAMPMMDSSAGKSIMYGLPAISFTFMSFMPSALQLYFVASGVFGLTQTHIINSPTFRKWANMTIAKKPVVDGPSESVKNIQSKALRVTLERIEREKAAKKKAYEQSLVQPKEEGPKVSFIDRMLSQGKNLGKNMSKEISEKFGTSSIEERELKEQKKRAGEYEEERRNEDEVLRAQRNEARRVEHMKILENEKNKASQSWKANREGQRGSRRG</sequence>
<keyword evidence="14" id="KW-1185">Reference proteome</keyword>
<dbReference type="PANTHER" id="PTHR12428">
    <property type="entry name" value="OXA1"/>
    <property type="match status" value="1"/>
</dbReference>
<keyword evidence="3 9" id="KW-0812">Transmembrane</keyword>
<evidence type="ECO:0000256" key="9">
    <source>
        <dbReference type="RuleBase" id="RU003945"/>
    </source>
</evidence>
<comment type="subcellular location">
    <subcellularLocation>
        <location evidence="9">Membrane</location>
        <topology evidence="9">Multi-pass membrane protein</topology>
    </subcellularLocation>
    <subcellularLocation>
        <location evidence="1">Mitochondrion inner membrane</location>
        <topology evidence="1">Multi-pass membrane protein</topology>
    </subcellularLocation>
</comment>
<dbReference type="OrthoDB" id="2148490at2759"/>
<evidence type="ECO:0000256" key="6">
    <source>
        <dbReference type="ARBA" id="ARBA00022989"/>
    </source>
</evidence>
<dbReference type="GO" id="GO:0032977">
    <property type="term" value="F:membrane insertase activity"/>
    <property type="evidence" value="ECO:0007669"/>
    <property type="project" value="InterPro"/>
</dbReference>
<dbReference type="PANTHER" id="PTHR12428:SF66">
    <property type="entry name" value="MITOCHONDRIAL INNER MEMBRANE PROTEIN OXA1L"/>
    <property type="match status" value="1"/>
</dbReference>
<comment type="caution">
    <text evidence="13">The sequence shown here is derived from an EMBL/GenBank/DDBJ whole genome shotgun (WGS) entry which is preliminary data.</text>
</comment>
<keyword evidence="5" id="KW-0809">Transit peptide</keyword>
<gene>
    <name evidence="13" type="ORF">PSALAMII_LOCUS4088</name>
</gene>
<accession>A0A9W4ND86</accession>
<feature type="coiled-coil region" evidence="10">
    <location>
        <begin position="367"/>
        <end position="394"/>
    </location>
</feature>
<evidence type="ECO:0000256" key="8">
    <source>
        <dbReference type="ARBA" id="ARBA00023136"/>
    </source>
</evidence>
<dbReference type="GO" id="GO:0032979">
    <property type="term" value="P:protein insertion into mitochondrial inner membrane from matrix"/>
    <property type="evidence" value="ECO:0007669"/>
    <property type="project" value="TreeGrafter"/>
</dbReference>
<dbReference type="Pfam" id="PF02096">
    <property type="entry name" value="60KD_IMP"/>
    <property type="match status" value="1"/>
</dbReference>
<keyword evidence="10" id="KW-0175">Coiled coil</keyword>